<proteinExistence type="predicted"/>
<organism evidence="1 2">
    <name type="scientific">Erwinia psidii</name>
    <dbReference type="NCBI Taxonomy" id="69224"/>
    <lineage>
        <taxon>Bacteria</taxon>
        <taxon>Pseudomonadati</taxon>
        <taxon>Pseudomonadota</taxon>
        <taxon>Gammaproteobacteria</taxon>
        <taxon>Enterobacterales</taxon>
        <taxon>Erwiniaceae</taxon>
        <taxon>Erwinia</taxon>
    </lineage>
</organism>
<gene>
    <name evidence="1" type="ORF">EB241_17790</name>
</gene>
<keyword evidence="2" id="KW-1185">Reference proteome</keyword>
<sequence>MKFKNKKMLYSLLLIGFALLSYIIWMSVRPVEIVAVHVDGSHSSVLVKNFPYSDKGKINWWIKNKEIIKEKYNIPSPEKDGDFTIIFWLFGDGYKQEEKYDRRCFGDMKPPENCIDKNRIFSVDKSRNMGISFTTDSEIYQLKGNGEVVKVKLE</sequence>
<evidence type="ECO:0000313" key="1">
    <source>
        <dbReference type="EMBL" id="RQM36823.1"/>
    </source>
</evidence>
<reference evidence="1 2" key="1">
    <citation type="submission" date="2018-10" db="EMBL/GenBank/DDBJ databases">
        <title>Draft genome sequence for the type isolate of Erwinia psidii, agent causal of bacterial blight in guava (Psidium guajava) and wilt and die-back of Eucalyptus spp.</title>
        <authorList>
            <person name="Hermenegildo P.S."/>
            <person name="Santos S.A."/>
            <person name="Guimaraes L.M.S."/>
            <person name="Vidigal P.M.P."/>
            <person name="Pereira I.C."/>
            <person name="Badel J.L."/>
            <person name="Alfenas-Zerbini P."/>
            <person name="Ferreira M.A.S.V."/>
            <person name="Alfenas A.C."/>
        </authorList>
    </citation>
    <scope>NUCLEOTIDE SEQUENCE [LARGE SCALE GENOMIC DNA]</scope>
    <source>
        <strain evidence="1 2">IBSBF 435</strain>
    </source>
</reference>
<dbReference type="Pfam" id="PF06092">
    <property type="entry name" value="DUF943"/>
    <property type="match status" value="1"/>
</dbReference>
<dbReference type="AlphaFoldDB" id="A0A3N6SA23"/>
<dbReference type="Proteomes" id="UP000279457">
    <property type="component" value="Unassembled WGS sequence"/>
</dbReference>
<comment type="caution">
    <text evidence="1">The sequence shown here is derived from an EMBL/GenBank/DDBJ whole genome shotgun (WGS) entry which is preliminary data.</text>
</comment>
<dbReference type="EMBL" id="RHHM01000016">
    <property type="protein sequence ID" value="RQM36823.1"/>
    <property type="molecule type" value="Genomic_DNA"/>
</dbReference>
<protein>
    <submittedName>
        <fullName evidence="1">DUF943 family protein</fullName>
    </submittedName>
</protein>
<dbReference type="RefSeq" id="WP_124234357.1">
    <property type="nucleotide sequence ID" value="NZ_RHHM01000016.1"/>
</dbReference>
<accession>A0A3N6SA23</accession>
<evidence type="ECO:0000313" key="2">
    <source>
        <dbReference type="Proteomes" id="UP000279457"/>
    </source>
</evidence>
<dbReference type="InterPro" id="IPR010351">
    <property type="entry name" value="DUF943"/>
</dbReference>
<name>A0A3N6SA23_9GAMM</name>